<organism evidence="2 3">
    <name type="scientific">Nitrosomonas supralitoralis</name>
    <dbReference type="NCBI Taxonomy" id="2116706"/>
    <lineage>
        <taxon>Bacteria</taxon>
        <taxon>Pseudomonadati</taxon>
        <taxon>Pseudomonadota</taxon>
        <taxon>Betaproteobacteria</taxon>
        <taxon>Nitrosomonadales</taxon>
        <taxon>Nitrosomonadaceae</taxon>
        <taxon>Nitrosomonas</taxon>
    </lineage>
</organism>
<evidence type="ECO:0000313" key="2">
    <source>
        <dbReference type="EMBL" id="PSJ15902.1"/>
    </source>
</evidence>
<keyword evidence="3" id="KW-1185">Reference proteome</keyword>
<feature type="region of interest" description="Disordered" evidence="1">
    <location>
        <begin position="1"/>
        <end position="60"/>
    </location>
</feature>
<gene>
    <name evidence="2" type="ORF">C7H79_16465</name>
</gene>
<evidence type="ECO:0000313" key="3">
    <source>
        <dbReference type="Proteomes" id="UP000241912"/>
    </source>
</evidence>
<feature type="compositionally biased region" description="Basic and acidic residues" evidence="1">
    <location>
        <begin position="45"/>
        <end position="60"/>
    </location>
</feature>
<dbReference type="AlphaFoldDB" id="A0A2P7NR06"/>
<dbReference type="EMBL" id="PXXU01000106">
    <property type="protein sequence ID" value="PSJ15902.1"/>
    <property type="molecule type" value="Genomic_DNA"/>
</dbReference>
<comment type="caution">
    <text evidence="2">The sequence shown here is derived from an EMBL/GenBank/DDBJ whole genome shotgun (WGS) entry which is preliminary data.</text>
</comment>
<dbReference type="Proteomes" id="UP000241912">
    <property type="component" value="Unassembled WGS sequence"/>
</dbReference>
<evidence type="ECO:0000256" key="1">
    <source>
        <dbReference type="SAM" id="MobiDB-lite"/>
    </source>
</evidence>
<sequence>MKNKEHIDSKEDNFVKSNTTPIVPTPEELSFEVELLKNSPGSNKNPEEIPMKHPDNEEPA</sequence>
<dbReference type="RefSeq" id="WP_106708339.1">
    <property type="nucleotide sequence ID" value="NZ_PXXU01000106.1"/>
</dbReference>
<proteinExistence type="predicted"/>
<accession>A0A2P7NR06</accession>
<protein>
    <submittedName>
        <fullName evidence="2">Uncharacterized protein</fullName>
    </submittedName>
</protein>
<name>A0A2P7NR06_9PROT</name>
<reference evidence="2 3" key="1">
    <citation type="submission" date="2018-03" db="EMBL/GenBank/DDBJ databases">
        <title>Draft genome of Nitrosomonas supralitoralis APG5.</title>
        <authorList>
            <person name="Urakawa H."/>
            <person name="Lopez J.V."/>
        </authorList>
    </citation>
    <scope>NUCLEOTIDE SEQUENCE [LARGE SCALE GENOMIC DNA]</scope>
    <source>
        <strain evidence="2 3">APG5</strain>
    </source>
</reference>
<feature type="compositionally biased region" description="Basic and acidic residues" evidence="1">
    <location>
        <begin position="1"/>
        <end position="14"/>
    </location>
</feature>